<keyword evidence="2" id="KW-0472">Membrane</keyword>
<feature type="compositionally biased region" description="Basic and acidic residues" evidence="1">
    <location>
        <begin position="118"/>
        <end position="136"/>
    </location>
</feature>
<keyword evidence="2" id="KW-0812">Transmembrane</keyword>
<sequence>RRAMYVLSLDIPLWVVVTVLCALCGVCTCVLVVYCSVRKRQKIHGDLEDSVSSHSSHITHTVHTCEEKQKTSCSNVHTVKVEVHSSSSGAGSDENLSSSDLSERGSGLGGEHDYEDIYTVREEAGKTRSRSRDSGSHSRSTSLSSTSSNVVVQLTTNVVKTQAIVHDDIQVSGESGVSSASPSDLGHSEEESEKAKSKVNHRHSLPHHPPNNRAPTRLASKLCCWEGG</sequence>
<feature type="transmembrane region" description="Helical" evidence="2">
    <location>
        <begin position="12"/>
        <end position="34"/>
    </location>
</feature>
<proteinExistence type="predicted"/>
<dbReference type="EMBL" id="GEDC01000211">
    <property type="protein sequence ID" value="JAS37087.1"/>
    <property type="molecule type" value="Transcribed_RNA"/>
</dbReference>
<evidence type="ECO:0000256" key="2">
    <source>
        <dbReference type="SAM" id="Phobius"/>
    </source>
</evidence>
<evidence type="ECO:0000313" key="3">
    <source>
        <dbReference type="EMBL" id="JAS37087.1"/>
    </source>
</evidence>
<organism evidence="3">
    <name type="scientific">Clastoptera arizonana</name>
    <name type="common">Arizona spittle bug</name>
    <dbReference type="NCBI Taxonomy" id="38151"/>
    <lineage>
        <taxon>Eukaryota</taxon>
        <taxon>Metazoa</taxon>
        <taxon>Ecdysozoa</taxon>
        <taxon>Arthropoda</taxon>
        <taxon>Hexapoda</taxon>
        <taxon>Insecta</taxon>
        <taxon>Pterygota</taxon>
        <taxon>Neoptera</taxon>
        <taxon>Paraneoptera</taxon>
        <taxon>Hemiptera</taxon>
        <taxon>Auchenorrhyncha</taxon>
        <taxon>Cercopoidea</taxon>
        <taxon>Clastopteridae</taxon>
        <taxon>Clastoptera</taxon>
    </lineage>
</organism>
<name>A0A1B6EGM9_9HEMI</name>
<feature type="non-terminal residue" evidence="3">
    <location>
        <position position="1"/>
    </location>
</feature>
<feature type="compositionally biased region" description="Basic and acidic residues" evidence="1">
    <location>
        <begin position="186"/>
        <end position="196"/>
    </location>
</feature>
<feature type="compositionally biased region" description="Low complexity" evidence="1">
    <location>
        <begin position="137"/>
        <end position="148"/>
    </location>
</feature>
<accession>A0A1B6EGM9</accession>
<feature type="region of interest" description="Disordered" evidence="1">
    <location>
        <begin position="84"/>
        <end position="149"/>
    </location>
</feature>
<feature type="region of interest" description="Disordered" evidence="1">
    <location>
        <begin position="170"/>
        <end position="215"/>
    </location>
</feature>
<keyword evidence="2" id="KW-1133">Transmembrane helix</keyword>
<protein>
    <submittedName>
        <fullName evidence="3">Uncharacterized protein</fullName>
    </submittedName>
</protein>
<evidence type="ECO:0000256" key="1">
    <source>
        <dbReference type="SAM" id="MobiDB-lite"/>
    </source>
</evidence>
<reference evidence="3" key="1">
    <citation type="submission" date="2015-12" db="EMBL/GenBank/DDBJ databases">
        <title>De novo transcriptome assembly of four potential Pierce s Disease insect vectors from Arizona vineyards.</title>
        <authorList>
            <person name="Tassone E.E."/>
        </authorList>
    </citation>
    <scope>NUCLEOTIDE SEQUENCE</scope>
</reference>
<gene>
    <name evidence="3" type="ORF">g.37948</name>
</gene>
<feature type="non-terminal residue" evidence="3">
    <location>
        <position position="228"/>
    </location>
</feature>
<feature type="compositionally biased region" description="Low complexity" evidence="1">
    <location>
        <begin position="171"/>
        <end position="183"/>
    </location>
</feature>
<dbReference type="AlphaFoldDB" id="A0A1B6EGM9"/>
<feature type="compositionally biased region" description="Basic residues" evidence="1">
    <location>
        <begin position="197"/>
        <end position="206"/>
    </location>
</feature>